<evidence type="ECO:0008006" key="4">
    <source>
        <dbReference type="Google" id="ProtNLM"/>
    </source>
</evidence>
<dbReference type="OrthoDB" id="9789552at2"/>
<keyword evidence="1" id="KW-0732">Signal</keyword>
<evidence type="ECO:0000313" key="2">
    <source>
        <dbReference type="EMBL" id="SFI26178.1"/>
    </source>
</evidence>
<sequence>MLVLAALLLPWCSAQAGGRILFIPHDDRPISYHQTVEVVEAAGYELVLPPKELLSNATNMGHPQELWQWLRENAPKAKSAIIASDSMLYGGLIPSRKHEVSQAEITERLENFKRLRQDNPQLRIYVFDSLMRTPYQGWAGNIEEPAYYEQYGAAIFQYTSLLDKREIAKLSVAEKRNLQAYEKAIPQECQKDWFGRRAKNLAATKALMDMAVLGTIDYLILGRDDNAPLCQTHRENREILAYAEQKNLPKSKFQSMPGIDEFNILLLNRAINDMTWNIPFVCVRYSPGKGGDTVPDFSDEKISKSVEAALNIAGGLQVRTPKRADLLLLVNTEEKGRTIETHNGLPTEADFVPDLKADKGTEAFAKMVEDAVNAGYPVGVADIKYANGADNALVNILEQKKLLFKLKTYSGWNTATNSTGFALGTGMLAGKMTNAAKDYLLAVRYLDDWAYQANVRAHVGTELVRTFGSYKYYYNLDDKLAFAEKRNTELMRDFARKHMPNISADFTVKNPWLRMFECDVVFR</sequence>
<gene>
    <name evidence="2" type="ORF">SAMN04487861_12439</name>
</gene>
<proteinExistence type="predicted"/>
<reference evidence="2 3" key="1">
    <citation type="submission" date="2016-10" db="EMBL/GenBank/DDBJ databases">
        <authorList>
            <person name="de Groot N.N."/>
        </authorList>
    </citation>
    <scope>NUCLEOTIDE SEQUENCE [LARGE SCALE GENOMIC DNA]</scope>
    <source>
        <strain evidence="2 3">Z108</strain>
    </source>
</reference>
<organism evidence="2 3">
    <name type="scientific">Selenomonas ruminantium</name>
    <dbReference type="NCBI Taxonomy" id="971"/>
    <lineage>
        <taxon>Bacteria</taxon>
        <taxon>Bacillati</taxon>
        <taxon>Bacillota</taxon>
        <taxon>Negativicutes</taxon>
        <taxon>Selenomonadales</taxon>
        <taxon>Selenomonadaceae</taxon>
        <taxon>Selenomonas</taxon>
    </lineage>
</organism>
<dbReference type="EMBL" id="FOQK01000024">
    <property type="protein sequence ID" value="SFI26178.1"/>
    <property type="molecule type" value="Genomic_DNA"/>
</dbReference>
<dbReference type="Pfam" id="PF13552">
    <property type="entry name" value="DUF4127"/>
    <property type="match status" value="1"/>
</dbReference>
<dbReference type="InterPro" id="IPR025394">
    <property type="entry name" value="DUF4127"/>
</dbReference>
<feature type="chain" id="PRO_5038851140" description="DUF4127 family protein" evidence="1">
    <location>
        <begin position="17"/>
        <end position="523"/>
    </location>
</feature>
<accession>A0A1I3GRP6</accession>
<protein>
    <recommendedName>
        <fullName evidence="4">DUF4127 family protein</fullName>
    </recommendedName>
</protein>
<name>A0A1I3GRP6_SELRU</name>
<evidence type="ECO:0000313" key="3">
    <source>
        <dbReference type="Proteomes" id="UP000183639"/>
    </source>
</evidence>
<dbReference type="Proteomes" id="UP000183639">
    <property type="component" value="Unassembled WGS sequence"/>
</dbReference>
<dbReference type="AlphaFoldDB" id="A0A1I3GRP6"/>
<evidence type="ECO:0000256" key="1">
    <source>
        <dbReference type="SAM" id="SignalP"/>
    </source>
</evidence>
<feature type="signal peptide" evidence="1">
    <location>
        <begin position="1"/>
        <end position="16"/>
    </location>
</feature>